<keyword evidence="5 14" id="KW-0808">Transferase</keyword>
<proteinExistence type="inferred from homology"/>
<accession>A0ABT1W3B0</accession>
<comment type="caution">
    <text evidence="14">The sequence shown here is derived from an EMBL/GenBank/DDBJ whole genome shotgun (WGS) entry which is preliminary data.</text>
</comment>
<dbReference type="Proteomes" id="UP001524587">
    <property type="component" value="Unassembled WGS sequence"/>
</dbReference>
<evidence type="ECO:0000256" key="5">
    <source>
        <dbReference type="ARBA" id="ARBA00022679"/>
    </source>
</evidence>
<feature type="domain" description="7,8-dihydro-6-hydroxymethylpterin-pyrophosphokinase" evidence="13">
    <location>
        <begin position="4"/>
        <end position="138"/>
    </location>
</feature>
<evidence type="ECO:0000256" key="9">
    <source>
        <dbReference type="ARBA" id="ARBA00022909"/>
    </source>
</evidence>
<evidence type="ECO:0000256" key="10">
    <source>
        <dbReference type="ARBA" id="ARBA00029409"/>
    </source>
</evidence>
<sequence>MILVAIGSNLPDPARGLDTPMAVCEAAVTALRALPDLTIERVSPWYETAPVPRSDQPNYCNGVVRFEGEIAPEALLSVLQGIELRFGRERSVANAARTLDLDIVAMGAALRDAPDPILPHPRATQRGFVLLPLRDVAPDWIDPRSGVGIEALIAALLPE</sequence>
<dbReference type="PANTHER" id="PTHR43071:SF1">
    <property type="entry name" value="2-AMINO-4-HYDROXY-6-HYDROXYMETHYLDIHYDROPTERIDINE PYROPHOSPHOKINASE"/>
    <property type="match status" value="1"/>
</dbReference>
<dbReference type="Pfam" id="PF01288">
    <property type="entry name" value="HPPK"/>
    <property type="match status" value="1"/>
</dbReference>
<evidence type="ECO:0000256" key="6">
    <source>
        <dbReference type="ARBA" id="ARBA00022741"/>
    </source>
</evidence>
<evidence type="ECO:0000313" key="15">
    <source>
        <dbReference type="Proteomes" id="UP001524587"/>
    </source>
</evidence>
<comment type="similarity">
    <text evidence="2">Belongs to the HPPK family.</text>
</comment>
<comment type="function">
    <text evidence="10">Catalyzes the transfer of pyrophosphate from adenosine triphosphate (ATP) to 6-hydroxymethyl-7,8-dihydropterin, an enzymatic step in folate biosynthesis pathway.</text>
</comment>
<evidence type="ECO:0000256" key="4">
    <source>
        <dbReference type="ARBA" id="ARBA00016218"/>
    </source>
</evidence>
<evidence type="ECO:0000256" key="11">
    <source>
        <dbReference type="ARBA" id="ARBA00029766"/>
    </source>
</evidence>
<keyword evidence="15" id="KW-1185">Reference proteome</keyword>
<evidence type="ECO:0000256" key="2">
    <source>
        <dbReference type="ARBA" id="ARBA00005810"/>
    </source>
</evidence>
<reference evidence="14 15" key="1">
    <citation type="submission" date="2022-06" db="EMBL/GenBank/DDBJ databases">
        <title>Endosaccharibacter gen. nov., sp. nov., endophytic bacteria isolated from sugarcane.</title>
        <authorList>
            <person name="Pitiwittayakul N."/>
            <person name="Yukphan P."/>
            <person name="Charoenyingcharoen P."/>
            <person name="Tanasupawat S."/>
        </authorList>
    </citation>
    <scope>NUCLEOTIDE SEQUENCE [LARGE SCALE GENOMIC DNA]</scope>
    <source>
        <strain evidence="14 15">KSS8</strain>
    </source>
</reference>
<protein>
    <recommendedName>
        <fullName evidence="4">2-amino-4-hydroxy-6-hydroxymethyldihydropteridine pyrophosphokinase</fullName>
        <ecNumber evidence="3">2.7.6.3</ecNumber>
    </recommendedName>
    <alternativeName>
        <fullName evidence="11">6-hydroxymethyl-7,8-dihydropterin pyrophosphokinase</fullName>
    </alternativeName>
    <alternativeName>
        <fullName evidence="12">7,8-dihydro-6-hydroxymethylpterin-pyrophosphokinase</fullName>
    </alternativeName>
</protein>
<dbReference type="GO" id="GO:0003848">
    <property type="term" value="F:2-amino-4-hydroxy-6-hydroxymethyldihydropteridine diphosphokinase activity"/>
    <property type="evidence" value="ECO:0007669"/>
    <property type="project" value="UniProtKB-EC"/>
</dbReference>
<dbReference type="PANTHER" id="PTHR43071">
    <property type="entry name" value="2-AMINO-4-HYDROXY-6-HYDROXYMETHYLDIHYDROPTERIDINE PYROPHOSPHOKINASE"/>
    <property type="match status" value="1"/>
</dbReference>
<evidence type="ECO:0000256" key="1">
    <source>
        <dbReference type="ARBA" id="ARBA00005051"/>
    </source>
</evidence>
<comment type="pathway">
    <text evidence="1">Cofactor biosynthesis; tetrahydrofolate biosynthesis; 2-amino-4-hydroxy-6-hydroxymethyl-7,8-dihydropteridine diphosphate from 7,8-dihydroneopterin triphosphate: step 4/4.</text>
</comment>
<dbReference type="EMBL" id="JAMSKV010000001">
    <property type="protein sequence ID" value="MCQ8277344.1"/>
    <property type="molecule type" value="Genomic_DNA"/>
</dbReference>
<dbReference type="SUPFAM" id="SSF55083">
    <property type="entry name" value="6-hydroxymethyl-7,8-dihydropterin pyrophosphokinase, HPPK"/>
    <property type="match status" value="1"/>
</dbReference>
<dbReference type="InterPro" id="IPR035907">
    <property type="entry name" value="Hppk_sf"/>
</dbReference>
<keyword evidence="8" id="KW-0067">ATP-binding</keyword>
<evidence type="ECO:0000259" key="13">
    <source>
        <dbReference type="Pfam" id="PF01288"/>
    </source>
</evidence>
<evidence type="ECO:0000313" key="14">
    <source>
        <dbReference type="EMBL" id="MCQ8277344.1"/>
    </source>
</evidence>
<keyword evidence="6" id="KW-0547">Nucleotide-binding</keyword>
<keyword evidence="7" id="KW-0418">Kinase</keyword>
<evidence type="ECO:0000256" key="7">
    <source>
        <dbReference type="ARBA" id="ARBA00022777"/>
    </source>
</evidence>
<dbReference type="NCBIfam" id="TIGR01498">
    <property type="entry name" value="folK"/>
    <property type="match status" value="1"/>
</dbReference>
<keyword evidence="9" id="KW-0289">Folate biosynthesis</keyword>
<evidence type="ECO:0000256" key="3">
    <source>
        <dbReference type="ARBA" id="ARBA00013253"/>
    </source>
</evidence>
<evidence type="ECO:0000256" key="12">
    <source>
        <dbReference type="ARBA" id="ARBA00033413"/>
    </source>
</evidence>
<evidence type="ECO:0000256" key="8">
    <source>
        <dbReference type="ARBA" id="ARBA00022840"/>
    </source>
</evidence>
<dbReference type="CDD" id="cd00483">
    <property type="entry name" value="HPPK"/>
    <property type="match status" value="1"/>
</dbReference>
<dbReference type="EC" id="2.7.6.3" evidence="3"/>
<organism evidence="14 15">
    <name type="scientific">Endosaccharibacter trunci</name>
    <dbReference type="NCBI Taxonomy" id="2812733"/>
    <lineage>
        <taxon>Bacteria</taxon>
        <taxon>Pseudomonadati</taxon>
        <taxon>Pseudomonadota</taxon>
        <taxon>Alphaproteobacteria</taxon>
        <taxon>Acetobacterales</taxon>
        <taxon>Acetobacteraceae</taxon>
        <taxon>Endosaccharibacter</taxon>
    </lineage>
</organism>
<gene>
    <name evidence="14" type="primary">folK</name>
    <name evidence="14" type="ORF">NFI95_02620</name>
</gene>
<name>A0ABT1W3B0_9PROT</name>
<dbReference type="InterPro" id="IPR000550">
    <property type="entry name" value="Hppk"/>
</dbReference>
<dbReference type="Gene3D" id="3.30.70.560">
    <property type="entry name" value="7,8-Dihydro-6-hydroxymethylpterin-pyrophosphokinase HPPK"/>
    <property type="match status" value="1"/>
</dbReference>